<evidence type="ECO:0000256" key="4">
    <source>
        <dbReference type="ARBA" id="ARBA00022840"/>
    </source>
</evidence>
<dbReference type="GO" id="GO:0005524">
    <property type="term" value="F:ATP binding"/>
    <property type="evidence" value="ECO:0007669"/>
    <property type="project" value="UniProtKB-UniRule"/>
</dbReference>
<feature type="binding site" evidence="5">
    <location>
        <begin position="175"/>
        <end position="182"/>
    </location>
    <ligand>
        <name>ATP</name>
        <dbReference type="ChEBI" id="CHEBI:30616"/>
    </ligand>
</feature>
<dbReference type="OrthoDB" id="9787585at2"/>
<proteinExistence type="predicted"/>
<dbReference type="SUPFAM" id="SSF52540">
    <property type="entry name" value="P-loop containing nucleoside triphosphate hydrolases"/>
    <property type="match status" value="1"/>
</dbReference>
<gene>
    <name evidence="7" type="ORF">SAMN02745174_02301</name>
</gene>
<evidence type="ECO:0000259" key="6">
    <source>
        <dbReference type="PROSITE" id="PS51198"/>
    </source>
</evidence>
<dbReference type="Gene3D" id="3.40.50.300">
    <property type="entry name" value="P-loop containing nucleotide triphosphate hydrolases"/>
    <property type="match status" value="2"/>
</dbReference>
<evidence type="ECO:0000256" key="2">
    <source>
        <dbReference type="ARBA" id="ARBA00022801"/>
    </source>
</evidence>
<reference evidence="7 8" key="1">
    <citation type="submission" date="2017-02" db="EMBL/GenBank/DDBJ databases">
        <authorList>
            <person name="Peterson S.W."/>
        </authorList>
    </citation>
    <scope>NUCLEOTIDE SEQUENCE [LARGE SCALE GENOMIC DNA]</scope>
    <source>
        <strain evidence="7 8">ATCC 700028</strain>
    </source>
</reference>
<evidence type="ECO:0000256" key="1">
    <source>
        <dbReference type="ARBA" id="ARBA00022741"/>
    </source>
</evidence>
<feature type="domain" description="UvrD-like helicase ATP-binding" evidence="6">
    <location>
        <begin position="154"/>
        <end position="438"/>
    </location>
</feature>
<dbReference type="GO" id="GO:0003677">
    <property type="term" value="F:DNA binding"/>
    <property type="evidence" value="ECO:0007669"/>
    <property type="project" value="InterPro"/>
</dbReference>
<keyword evidence="1 5" id="KW-0547">Nucleotide-binding</keyword>
<dbReference type="Proteomes" id="UP000191153">
    <property type="component" value="Unassembled WGS sequence"/>
</dbReference>
<dbReference type="PROSITE" id="PS51198">
    <property type="entry name" value="UVRD_HELICASE_ATP_BIND"/>
    <property type="match status" value="1"/>
</dbReference>
<dbReference type="InterPro" id="IPR027417">
    <property type="entry name" value="P-loop_NTPase"/>
</dbReference>
<organism evidence="7 8">
    <name type="scientific">Cetobacterium ceti</name>
    <dbReference type="NCBI Taxonomy" id="180163"/>
    <lineage>
        <taxon>Bacteria</taxon>
        <taxon>Fusobacteriati</taxon>
        <taxon>Fusobacteriota</taxon>
        <taxon>Fusobacteriia</taxon>
        <taxon>Fusobacteriales</taxon>
        <taxon>Fusobacteriaceae</taxon>
        <taxon>Cetobacterium</taxon>
    </lineage>
</organism>
<evidence type="ECO:0000256" key="3">
    <source>
        <dbReference type="ARBA" id="ARBA00022806"/>
    </source>
</evidence>
<dbReference type="EMBL" id="FUWX01000022">
    <property type="protein sequence ID" value="SKA02327.1"/>
    <property type="molecule type" value="Genomic_DNA"/>
</dbReference>
<dbReference type="PANTHER" id="PTHR11070:SF2">
    <property type="entry name" value="ATP-DEPENDENT DNA HELICASE SRS2"/>
    <property type="match status" value="1"/>
</dbReference>
<dbReference type="RefSeq" id="WP_078694738.1">
    <property type="nucleotide sequence ID" value="NZ_FUWX01000022.1"/>
</dbReference>
<dbReference type="AlphaFoldDB" id="A0A1T4QFF5"/>
<evidence type="ECO:0000313" key="8">
    <source>
        <dbReference type="Proteomes" id="UP000191153"/>
    </source>
</evidence>
<keyword evidence="3 5" id="KW-0347">Helicase</keyword>
<sequence length="980" mass="117600">MKFLIRETFFKNISVKDKENIMNKLLIFYKIFKEKSFLLTEIPKGYFLKKIKGVKNLYELRINSGDRAFFSVNENKNEEENITFLIFSFHDRAIKKAKAVFKNDNEKMEIIDKEEILEKKVLEEYHKNYNNVITYEIIEDEQFKIFKNNKKYTYYYLNDEQRKTLKNNLPLCLNGSAGSGKSTITLRKLLEIEENKELYNAKKIVYFTANKFLKDNIENQYINYRKKTVENIVDFFTLKEFFQKNIKISERQIVNFNKFKEFFKYSYPNYKKLNLDIEEVYSEITGIIKGTMIEETSDNWNRDIKNKKISLSTYLKLSNKYSVLDKNNRKFIYEISEKYDRWLEINEFYDMNDLARKNMENILEKYDYLIVDEIQDLTEIEIFFLFKLLKNKGNCLVAGDIHQMVYSSYFSFERLRNYFYKINLKSNENTLTKNYRSCKKIVELANYFTELRSEYIGNLGSEDYKEKFIIDEGNILLEKIDLNLLKDAQKDANMAIIVSDEEEKQKLYEHLENKHRIFTVGEIKGLEYTKVICFNLTTKYIKQWKKILSKTKKQDQRYRKYFNIFYVGITRAREQLLIMEEIIEENEILKKIEKFMSKTEKPDLKKSIKIQNSSQKDWYEEGERLYKLEKIEEARYAFEQAGYPNLVYERTIEKLIDEGDYQEAIKIIKKHNLTSKIVVYKKKIIDHIIKNNDYILAMEKNTEYNMAYKEKEIKNGLKDQFKNNLLKEKEIKNIIEFLKKRKDYLFLCEIYLELNQFKEALIIYEKQNNKNGIKKVRNKILYNKFNNIKNLDEIIKKVLELIGDKGINNFGKDRYTPLQKSLIVEKNIIFFKMILELGGKVDLLVKGKYSLLEFLPKIENLKIDIKIEAFELIKGKYKNNDNLKKDIDSLLKMAIKKVDLEFLEWIKNNEKKHNDEIFEVALKEMNVKIIKYLFKNGYILNSNLNLDILEIIPLINKKLEIKQNIIKKLIKNSKKIIGGY</sequence>
<keyword evidence="2 5" id="KW-0378">Hydrolase</keyword>
<evidence type="ECO:0000313" key="7">
    <source>
        <dbReference type="EMBL" id="SKA02327.1"/>
    </source>
</evidence>
<dbReference type="Pfam" id="PF00580">
    <property type="entry name" value="UvrD-helicase"/>
    <property type="match status" value="1"/>
</dbReference>
<protein>
    <submittedName>
        <fullName evidence="7">UvrD/REP helicase N-terminal domain-containing protein</fullName>
    </submittedName>
</protein>
<name>A0A1T4QFF5_9FUSO</name>
<keyword evidence="4 5" id="KW-0067">ATP-binding</keyword>
<keyword evidence="8" id="KW-1185">Reference proteome</keyword>
<dbReference type="STRING" id="180163.SAMN02745174_02301"/>
<accession>A0A1T4QFF5</accession>
<evidence type="ECO:0000256" key="5">
    <source>
        <dbReference type="PROSITE-ProRule" id="PRU00560"/>
    </source>
</evidence>
<dbReference type="GO" id="GO:0043138">
    <property type="term" value="F:3'-5' DNA helicase activity"/>
    <property type="evidence" value="ECO:0007669"/>
    <property type="project" value="TreeGrafter"/>
</dbReference>
<dbReference type="PANTHER" id="PTHR11070">
    <property type="entry name" value="UVRD / RECB / PCRA DNA HELICASE FAMILY MEMBER"/>
    <property type="match status" value="1"/>
</dbReference>
<dbReference type="InterPro" id="IPR014016">
    <property type="entry name" value="UvrD-like_ATP-bd"/>
</dbReference>
<dbReference type="GO" id="GO:0016787">
    <property type="term" value="F:hydrolase activity"/>
    <property type="evidence" value="ECO:0007669"/>
    <property type="project" value="UniProtKB-UniRule"/>
</dbReference>
<dbReference type="InterPro" id="IPR000212">
    <property type="entry name" value="DNA_helicase_UvrD/REP"/>
</dbReference>
<dbReference type="GO" id="GO:0000725">
    <property type="term" value="P:recombinational repair"/>
    <property type="evidence" value="ECO:0007669"/>
    <property type="project" value="TreeGrafter"/>
</dbReference>